<evidence type="ECO:0000256" key="1">
    <source>
        <dbReference type="SAM" id="MobiDB-lite"/>
    </source>
</evidence>
<organism evidence="3 4">
    <name type="scientific">Ottowia thiooxydans</name>
    <dbReference type="NCBI Taxonomy" id="219182"/>
    <lineage>
        <taxon>Bacteria</taxon>
        <taxon>Pseudomonadati</taxon>
        <taxon>Pseudomonadota</taxon>
        <taxon>Betaproteobacteria</taxon>
        <taxon>Burkholderiales</taxon>
        <taxon>Comamonadaceae</taxon>
        <taxon>Ottowia</taxon>
    </lineage>
</organism>
<feature type="signal peptide" evidence="2">
    <location>
        <begin position="1"/>
        <end position="38"/>
    </location>
</feature>
<reference evidence="3 4" key="1">
    <citation type="submission" date="2024-06" db="EMBL/GenBank/DDBJ databases">
        <title>Sorghum-associated microbial communities from plants grown in Nebraska, USA.</title>
        <authorList>
            <person name="Schachtman D."/>
        </authorList>
    </citation>
    <scope>NUCLEOTIDE SEQUENCE [LARGE SCALE GENOMIC DNA]</scope>
    <source>
        <strain evidence="3 4">2709</strain>
    </source>
</reference>
<accession>A0ABV2Q7N2</accession>
<keyword evidence="4" id="KW-1185">Reference proteome</keyword>
<keyword evidence="2" id="KW-0732">Signal</keyword>
<dbReference type="PROSITE" id="PS51257">
    <property type="entry name" value="PROKAR_LIPOPROTEIN"/>
    <property type="match status" value="1"/>
</dbReference>
<protein>
    <recommendedName>
        <fullName evidence="5">Chromosome partitioning protein ParA</fullName>
    </recommendedName>
</protein>
<dbReference type="Proteomes" id="UP001549320">
    <property type="component" value="Unassembled WGS sequence"/>
</dbReference>
<dbReference type="Pfam" id="PF20245">
    <property type="entry name" value="DUF6600"/>
    <property type="match status" value="1"/>
</dbReference>
<evidence type="ECO:0008006" key="5">
    <source>
        <dbReference type="Google" id="ProtNLM"/>
    </source>
</evidence>
<dbReference type="EMBL" id="JBEPSH010000003">
    <property type="protein sequence ID" value="MET4576627.1"/>
    <property type="molecule type" value="Genomic_DNA"/>
</dbReference>
<name>A0ABV2Q7N2_9BURK</name>
<evidence type="ECO:0000313" key="4">
    <source>
        <dbReference type="Proteomes" id="UP001549320"/>
    </source>
</evidence>
<dbReference type="InterPro" id="IPR046535">
    <property type="entry name" value="DUF6600"/>
</dbReference>
<feature type="region of interest" description="Disordered" evidence="1">
    <location>
        <begin position="406"/>
        <end position="625"/>
    </location>
</feature>
<feature type="compositionally biased region" description="Basic and acidic residues" evidence="1">
    <location>
        <begin position="608"/>
        <end position="625"/>
    </location>
</feature>
<evidence type="ECO:0000256" key="2">
    <source>
        <dbReference type="SAM" id="SignalP"/>
    </source>
</evidence>
<comment type="caution">
    <text evidence="3">The sequence shown here is derived from an EMBL/GenBank/DDBJ whole genome shotgun (WGS) entry which is preliminary data.</text>
</comment>
<proteinExistence type="predicted"/>
<dbReference type="PANTHER" id="PTHR38731">
    <property type="entry name" value="LIPL45-RELATED LIPOPROTEIN-RELATED"/>
    <property type="match status" value="1"/>
</dbReference>
<gene>
    <name evidence="3" type="ORF">ABIE13_001736</name>
</gene>
<feature type="compositionally biased region" description="Low complexity" evidence="1">
    <location>
        <begin position="577"/>
        <end position="601"/>
    </location>
</feature>
<feature type="compositionally biased region" description="Basic and acidic residues" evidence="1">
    <location>
        <begin position="512"/>
        <end position="523"/>
    </location>
</feature>
<evidence type="ECO:0000313" key="3">
    <source>
        <dbReference type="EMBL" id="MET4576627.1"/>
    </source>
</evidence>
<dbReference type="PANTHER" id="PTHR38731:SF1">
    <property type="entry name" value="FECR PROTEIN DOMAIN-CONTAINING PROTEIN"/>
    <property type="match status" value="1"/>
</dbReference>
<sequence>MRLPLAPSLAMQASNSPFKARHWLLATLLLACSALAWAQAEQIDPPDRVGYISFQEGTAVLAADGSGSWSPAVLNMPVTSGARLSTEVGSRTELHSGWSAFRLTGKSELEITELDDDSTRLAFTGGTMTARVRELQQGERFEVGTPNVALVANQPGEYRFDVDPRADTTRISVFSGNAVVYGDAGQSVTVNSGEQLVLQGRSLGVATKGTIAYRDNFDQWVAARDALEDRSTSARYVSPGVPGYQQLDAYGDWGQDSNYGAVWYPRVTVSDWAPYRNGQWRWVEPWGWTWVDDAPWGFAPFHYGRWAQIGPRWAWVPGPVVRRPVYAPALVSFIGGSSGDTQWGVSLGSGGPGAAWFPLAPGEYWQPGYRASSRYLRGINPWANARPPTRDSYYFFQRHPHAISAVSRDQFGSRDGRRPRFIAGSQLSGGQWDGARHAPPPPRPNWPGMSGPRNPRFDNDRGPGPVRSNLPRGDRQQGNGDRPQPGFENRRPPQMGDGRSSETWRVQQQQEQQRRFDQQREQQQRGMLDQQQRQMQQLREQQQREGQHQQLMEQQRAMQQQRQFQQRQEQNQHMEQQRQNQWREQQMRQRQQMDQQRQMQPRPQPTRPNERPDFPRQLHQPRDEG</sequence>
<feature type="compositionally biased region" description="Low complexity" evidence="1">
    <location>
        <begin position="524"/>
        <end position="540"/>
    </location>
</feature>
<feature type="chain" id="PRO_5047340261" description="Chromosome partitioning protein ParA" evidence="2">
    <location>
        <begin position="39"/>
        <end position="625"/>
    </location>
</feature>
<feature type="compositionally biased region" description="Low complexity" evidence="1">
    <location>
        <begin position="548"/>
        <end position="569"/>
    </location>
</feature>